<dbReference type="EMBL" id="KZ678141">
    <property type="protein sequence ID" value="PSN62380.1"/>
    <property type="molecule type" value="Genomic_DNA"/>
</dbReference>
<dbReference type="Pfam" id="PF01370">
    <property type="entry name" value="Epimerase"/>
    <property type="match status" value="1"/>
</dbReference>
<sequence length="387" mass="44439">MALPRHCARSGAGLTAQLPSSIRPANLSLVSRRYLNQDVRITRTGKPILTVSGGRSSLGGYTATVFGATGFLGRYIVNRLARSGVTVVVPFREEMAKRHLKVTGDLGRVVFIEYDLRNTASIEESVRHSDIVYNLVGRDYPTKNFTLEDVHIEGTERIAEAVAKYDIDRYVHVSSHSAFLDSPSEFYRTKAKGEQVARSIYPETTIVRPAPMFGFEDRLLNRLAGVTNFITSNWMQQRFWPVHAIDVGMALEKMLHDDTTAAETYELYGPREYSMAELAELVDKEIIKHRRHINVPKKLMQPIAEALNRFIWWPTTSRDEVEREFIDQQFDQNAKSFKDLGIEPIELRSMTYEYLKGYRSSSYYDLPPMTEREKREEKKYLHVIDDQ</sequence>
<proteinExistence type="predicted"/>
<dbReference type="GO" id="GO:0005739">
    <property type="term" value="C:mitochondrion"/>
    <property type="evidence" value="ECO:0007669"/>
    <property type="project" value="TreeGrafter"/>
</dbReference>
<organism evidence="2 3">
    <name type="scientific">Corynespora cassiicola Philippines</name>
    <dbReference type="NCBI Taxonomy" id="1448308"/>
    <lineage>
        <taxon>Eukaryota</taxon>
        <taxon>Fungi</taxon>
        <taxon>Dikarya</taxon>
        <taxon>Ascomycota</taxon>
        <taxon>Pezizomycotina</taxon>
        <taxon>Dothideomycetes</taxon>
        <taxon>Pleosporomycetidae</taxon>
        <taxon>Pleosporales</taxon>
        <taxon>Corynesporascaceae</taxon>
        <taxon>Corynespora</taxon>
    </lineage>
</organism>
<dbReference type="PANTHER" id="PTHR12126:SF11">
    <property type="entry name" value="NADH DEHYDROGENASE [UBIQUINONE] 1 ALPHA SUBCOMPLEX SUBUNIT 9, MITOCHONDRIAL"/>
    <property type="match status" value="1"/>
</dbReference>
<dbReference type="InterPro" id="IPR001509">
    <property type="entry name" value="Epimerase_deHydtase"/>
</dbReference>
<dbReference type="FunFam" id="3.40.50.720:FF:000358">
    <property type="entry name" value="NADH-ubiquinone oxidoreductase 39 kDa subunit"/>
    <property type="match status" value="1"/>
</dbReference>
<gene>
    <name evidence="2" type="ORF">BS50DRAFT_559730</name>
</gene>
<keyword evidence="3" id="KW-1185">Reference proteome</keyword>
<dbReference type="PANTHER" id="PTHR12126">
    <property type="entry name" value="NADH-UBIQUINONE OXIDOREDUCTASE 39 KDA SUBUNIT-RELATED"/>
    <property type="match status" value="1"/>
</dbReference>
<protein>
    <submittedName>
        <fullName evidence="2">NADH-ubiquinone oxidoreductase-like protein 40 kDa subunit</fullName>
    </submittedName>
</protein>
<dbReference type="Gene3D" id="3.40.50.720">
    <property type="entry name" value="NAD(P)-binding Rossmann-like Domain"/>
    <property type="match status" value="1"/>
</dbReference>
<evidence type="ECO:0000313" key="3">
    <source>
        <dbReference type="Proteomes" id="UP000240883"/>
    </source>
</evidence>
<evidence type="ECO:0000259" key="1">
    <source>
        <dbReference type="Pfam" id="PF01370"/>
    </source>
</evidence>
<dbReference type="InterPro" id="IPR036291">
    <property type="entry name" value="NAD(P)-bd_dom_sf"/>
</dbReference>
<dbReference type="OrthoDB" id="275457at2759"/>
<keyword evidence="2" id="KW-0830">Ubiquinone</keyword>
<dbReference type="SUPFAM" id="SSF51735">
    <property type="entry name" value="NAD(P)-binding Rossmann-fold domains"/>
    <property type="match status" value="1"/>
</dbReference>
<dbReference type="Proteomes" id="UP000240883">
    <property type="component" value="Unassembled WGS sequence"/>
</dbReference>
<dbReference type="CDD" id="cd05271">
    <property type="entry name" value="NDUFA9_like_SDR_a"/>
    <property type="match status" value="1"/>
</dbReference>
<dbReference type="GO" id="GO:0044877">
    <property type="term" value="F:protein-containing complex binding"/>
    <property type="evidence" value="ECO:0007669"/>
    <property type="project" value="TreeGrafter"/>
</dbReference>
<name>A0A2T2NAH8_CORCC</name>
<evidence type="ECO:0000313" key="2">
    <source>
        <dbReference type="EMBL" id="PSN62380.1"/>
    </source>
</evidence>
<accession>A0A2T2NAH8</accession>
<feature type="domain" description="NAD-dependent epimerase/dehydratase" evidence="1">
    <location>
        <begin position="64"/>
        <end position="184"/>
    </location>
</feature>
<dbReference type="InterPro" id="IPR051207">
    <property type="entry name" value="ComplexI_NDUFA9_subunit"/>
</dbReference>
<dbReference type="AlphaFoldDB" id="A0A2T2NAH8"/>
<reference evidence="2 3" key="1">
    <citation type="journal article" date="2018" name="Front. Microbiol.">
        <title>Genome-Wide Analysis of Corynespora cassiicola Leaf Fall Disease Putative Effectors.</title>
        <authorList>
            <person name="Lopez D."/>
            <person name="Ribeiro S."/>
            <person name="Label P."/>
            <person name="Fumanal B."/>
            <person name="Venisse J.S."/>
            <person name="Kohler A."/>
            <person name="de Oliveira R.R."/>
            <person name="Labutti K."/>
            <person name="Lipzen A."/>
            <person name="Lail K."/>
            <person name="Bauer D."/>
            <person name="Ohm R.A."/>
            <person name="Barry K.W."/>
            <person name="Spatafora J."/>
            <person name="Grigoriev I.V."/>
            <person name="Martin F.M."/>
            <person name="Pujade-Renaud V."/>
        </authorList>
    </citation>
    <scope>NUCLEOTIDE SEQUENCE [LARGE SCALE GENOMIC DNA]</scope>
    <source>
        <strain evidence="2 3">Philippines</strain>
    </source>
</reference>
<dbReference type="STRING" id="1448308.A0A2T2NAH8"/>